<gene>
    <name evidence="15 16 17" type="primary">LOC116954440</name>
</gene>
<dbReference type="GeneID" id="116954440"/>
<evidence type="ECO:0000256" key="3">
    <source>
        <dbReference type="ARBA" id="ARBA00022692"/>
    </source>
</evidence>
<dbReference type="PANTHER" id="PTHR24231">
    <property type="entry name" value="PURINOCEPTOR-RELATED G-PROTEIN COUPLED RECEPTOR"/>
    <property type="match status" value="1"/>
</dbReference>
<feature type="transmembrane region" description="Helical" evidence="12">
    <location>
        <begin position="37"/>
        <end position="56"/>
    </location>
</feature>
<organism evidence="14 17">
    <name type="scientific">Petromyzon marinus</name>
    <name type="common">Sea lamprey</name>
    <dbReference type="NCBI Taxonomy" id="7757"/>
    <lineage>
        <taxon>Eukaryota</taxon>
        <taxon>Metazoa</taxon>
        <taxon>Chordata</taxon>
        <taxon>Craniata</taxon>
        <taxon>Vertebrata</taxon>
        <taxon>Cyclostomata</taxon>
        <taxon>Hyperoartia</taxon>
        <taxon>Petromyzontiformes</taxon>
        <taxon>Petromyzontidae</taxon>
        <taxon>Petromyzon</taxon>
    </lineage>
</organism>
<feature type="transmembrane region" description="Helical" evidence="12">
    <location>
        <begin position="198"/>
        <end position="221"/>
    </location>
</feature>
<evidence type="ECO:0000313" key="16">
    <source>
        <dbReference type="RefSeq" id="XP_032830838.1"/>
    </source>
</evidence>
<evidence type="ECO:0000256" key="4">
    <source>
        <dbReference type="ARBA" id="ARBA00022989"/>
    </source>
</evidence>
<dbReference type="SUPFAM" id="SSF81321">
    <property type="entry name" value="Family A G protein-coupled receptor-like"/>
    <property type="match status" value="1"/>
</dbReference>
<keyword evidence="5 10" id="KW-0297">G-protein coupled receptor</keyword>
<dbReference type="GO" id="GO:0007200">
    <property type="term" value="P:phospholipase C-activating G protein-coupled receptor signaling pathway"/>
    <property type="evidence" value="ECO:0007669"/>
    <property type="project" value="TreeGrafter"/>
</dbReference>
<dbReference type="AlphaFoldDB" id="A0AAJ7XDL7"/>
<dbReference type="GO" id="GO:0031686">
    <property type="term" value="F:A1 adenosine receptor binding"/>
    <property type="evidence" value="ECO:0007669"/>
    <property type="project" value="TreeGrafter"/>
</dbReference>
<dbReference type="GO" id="GO:0001621">
    <property type="term" value="F:G protein-coupled ADP receptor activity"/>
    <property type="evidence" value="ECO:0007669"/>
    <property type="project" value="TreeGrafter"/>
</dbReference>
<keyword evidence="4 12" id="KW-1133">Transmembrane helix</keyword>
<evidence type="ECO:0000256" key="10">
    <source>
        <dbReference type="RuleBase" id="RU000688"/>
    </source>
</evidence>
<dbReference type="RefSeq" id="XP_032830839.1">
    <property type="nucleotide sequence ID" value="XM_032974948.1"/>
</dbReference>
<evidence type="ECO:0000256" key="9">
    <source>
        <dbReference type="ARBA" id="ARBA00023224"/>
    </source>
</evidence>
<keyword evidence="14" id="KW-1185">Reference proteome</keyword>
<feature type="transmembrane region" description="Helical" evidence="12">
    <location>
        <begin position="151"/>
        <end position="171"/>
    </location>
</feature>
<dbReference type="Pfam" id="PF00001">
    <property type="entry name" value="7tm_1"/>
    <property type="match status" value="1"/>
</dbReference>
<feature type="region of interest" description="Disordered" evidence="11">
    <location>
        <begin position="335"/>
        <end position="357"/>
    </location>
</feature>
<dbReference type="GO" id="GO:0005886">
    <property type="term" value="C:plasma membrane"/>
    <property type="evidence" value="ECO:0007669"/>
    <property type="project" value="UniProtKB-SubCell"/>
</dbReference>
<keyword evidence="2" id="KW-1003">Cell membrane</keyword>
<feature type="transmembrane region" description="Helical" evidence="12">
    <location>
        <begin position="110"/>
        <end position="131"/>
    </location>
</feature>
<dbReference type="RefSeq" id="XP_032830838.1">
    <property type="nucleotide sequence ID" value="XM_032974947.1"/>
</dbReference>
<sequence length="374" mass="42617">MADNFNSTAGPTVSANGSDEHRCQLNKAFQHVLLPTFYSIAFVLGLIGNGLALWMFSSARMRPWTSITVYMFNLALADLLYIFTLPFLIFYYLNRTDWIFGEAWCKAERFIFHVNLYGSILFLTCISAHRYAGVVHTMRSLGRLKRRHARLVSAVVWAVVVAEVFPSLIFAKTGNNHSGGKTCYDTAPEDELERYLTYNVAVTVLGFLVPFVVILVCYGFIARKLVQHQLSNATLRQRSLRLVVIVMISFSVCFLPYHVMRNVNILARLYLGPSECELSARIYAVYQVTRGLASINSCIDPVLYFLAGDTFRRRVSTTKRRRQQQQQHHPLTAKRLPVLERAAQEEEDSVPRSFNTITEQAEDKSKVSYIKAEQ</sequence>
<dbReference type="CDD" id="cd15168">
    <property type="entry name" value="7tmA_P2Y1-like"/>
    <property type="match status" value="1"/>
</dbReference>
<evidence type="ECO:0000256" key="7">
    <source>
        <dbReference type="ARBA" id="ARBA00023157"/>
    </source>
</evidence>
<evidence type="ECO:0000313" key="14">
    <source>
        <dbReference type="Proteomes" id="UP001318040"/>
    </source>
</evidence>
<keyword evidence="8 10" id="KW-0675">Receptor</keyword>
<evidence type="ECO:0000256" key="1">
    <source>
        <dbReference type="ARBA" id="ARBA00004651"/>
    </source>
</evidence>
<evidence type="ECO:0000313" key="15">
    <source>
        <dbReference type="RefSeq" id="XP_032830837.1"/>
    </source>
</evidence>
<keyword evidence="6 12" id="KW-0472">Membrane</keyword>
<accession>A0AAJ7XDL7</accession>
<comment type="subcellular location">
    <subcellularLocation>
        <location evidence="1">Cell membrane</location>
        <topology evidence="1">Multi-pass membrane protein</topology>
    </subcellularLocation>
</comment>
<evidence type="ECO:0000256" key="8">
    <source>
        <dbReference type="ARBA" id="ARBA00023170"/>
    </source>
</evidence>
<dbReference type="PANTHER" id="PTHR24231:SF2">
    <property type="entry name" value="P2Y PURINOCEPTOR 1"/>
    <property type="match status" value="1"/>
</dbReference>
<keyword evidence="9 10" id="KW-0807">Transducer</keyword>
<dbReference type="InterPro" id="IPR017452">
    <property type="entry name" value="GPCR_Rhodpsn_7TM"/>
</dbReference>
<dbReference type="PRINTS" id="PR01157">
    <property type="entry name" value="P2YPURNOCPTR"/>
</dbReference>
<name>A0AAJ7XDL7_PETMA</name>
<feature type="transmembrane region" description="Helical" evidence="12">
    <location>
        <begin position="68"/>
        <end position="90"/>
    </location>
</feature>
<dbReference type="FunFam" id="1.20.1070.10:FF:000017">
    <property type="entry name" value="lysophosphatidic acid receptor 4"/>
    <property type="match status" value="1"/>
</dbReference>
<dbReference type="GO" id="GO:0005524">
    <property type="term" value="F:ATP binding"/>
    <property type="evidence" value="ECO:0007669"/>
    <property type="project" value="TreeGrafter"/>
</dbReference>
<evidence type="ECO:0000256" key="5">
    <source>
        <dbReference type="ARBA" id="ARBA00023040"/>
    </source>
</evidence>
<keyword evidence="7" id="KW-1015">Disulfide bond</keyword>
<feature type="domain" description="G-protein coupled receptors family 1 profile" evidence="13">
    <location>
        <begin position="48"/>
        <end position="304"/>
    </location>
</feature>
<evidence type="ECO:0000256" key="12">
    <source>
        <dbReference type="SAM" id="Phobius"/>
    </source>
</evidence>
<reference evidence="15 16" key="1">
    <citation type="submission" date="2025-04" db="UniProtKB">
        <authorList>
            <consortium name="RefSeq"/>
        </authorList>
    </citation>
    <scope>IDENTIFICATION</scope>
    <source>
        <tissue evidence="15 16">Sperm</tissue>
    </source>
</reference>
<dbReference type="PROSITE" id="PS50262">
    <property type="entry name" value="G_PROTEIN_RECEP_F1_2"/>
    <property type="match status" value="1"/>
</dbReference>
<comment type="similarity">
    <text evidence="10">Belongs to the G-protein coupled receptor 1 family.</text>
</comment>
<dbReference type="Gene3D" id="1.20.1070.10">
    <property type="entry name" value="Rhodopsin 7-helix transmembrane proteins"/>
    <property type="match status" value="1"/>
</dbReference>
<evidence type="ECO:0000259" key="13">
    <source>
        <dbReference type="PROSITE" id="PS50262"/>
    </source>
</evidence>
<dbReference type="GO" id="GO:0045031">
    <property type="term" value="F:G protein-coupled ATP receptor activity"/>
    <property type="evidence" value="ECO:0007669"/>
    <property type="project" value="TreeGrafter"/>
</dbReference>
<evidence type="ECO:0000256" key="6">
    <source>
        <dbReference type="ARBA" id="ARBA00023136"/>
    </source>
</evidence>
<protein>
    <submittedName>
        <fullName evidence="15 16">P2Y purinoceptor 1-like</fullName>
    </submittedName>
</protein>
<dbReference type="RefSeq" id="XP_032830837.1">
    <property type="nucleotide sequence ID" value="XM_032974946.1"/>
</dbReference>
<evidence type="ECO:0000256" key="11">
    <source>
        <dbReference type="SAM" id="MobiDB-lite"/>
    </source>
</evidence>
<dbReference type="PROSITE" id="PS00237">
    <property type="entry name" value="G_PROTEIN_RECEP_F1_1"/>
    <property type="match status" value="1"/>
</dbReference>
<dbReference type="InterPro" id="IPR000276">
    <property type="entry name" value="GPCR_Rhodpsn"/>
</dbReference>
<feature type="transmembrane region" description="Helical" evidence="12">
    <location>
        <begin position="242"/>
        <end position="260"/>
    </location>
</feature>
<dbReference type="KEGG" id="pmrn:116954440"/>
<dbReference type="PRINTS" id="PR00237">
    <property type="entry name" value="GPCRRHODOPSN"/>
</dbReference>
<dbReference type="Proteomes" id="UP001318040">
    <property type="component" value="Chromosome 55"/>
</dbReference>
<keyword evidence="3 10" id="KW-0812">Transmembrane</keyword>
<evidence type="ECO:0000313" key="17">
    <source>
        <dbReference type="RefSeq" id="XP_032830839.1"/>
    </source>
</evidence>
<proteinExistence type="inferred from homology"/>
<evidence type="ECO:0000256" key="2">
    <source>
        <dbReference type="ARBA" id="ARBA00022475"/>
    </source>
</evidence>